<dbReference type="STRING" id="1117707.VQ7734_00687"/>
<dbReference type="Gene3D" id="3.40.50.1980">
    <property type="entry name" value="Nitrogenase molybdenum iron protein domain"/>
    <property type="match status" value="2"/>
</dbReference>
<feature type="chain" id="PRO_5012229865" evidence="1">
    <location>
        <begin position="22"/>
        <end position="365"/>
    </location>
</feature>
<keyword evidence="1" id="KW-0732">Signal</keyword>
<accession>A0A1M7YQT4</accession>
<dbReference type="PANTHER" id="PTHR30535:SF34">
    <property type="entry name" value="MOLYBDATE-BINDING PROTEIN MOLA"/>
    <property type="match status" value="1"/>
</dbReference>
<feature type="signal peptide" evidence="1">
    <location>
        <begin position="1"/>
        <end position="21"/>
    </location>
</feature>
<keyword evidence="4" id="KW-1185">Reference proteome</keyword>
<name>A0A1M7YQT4_9VIBR</name>
<dbReference type="Proteomes" id="UP000184600">
    <property type="component" value="Unassembled WGS sequence"/>
</dbReference>
<evidence type="ECO:0000256" key="1">
    <source>
        <dbReference type="SAM" id="SignalP"/>
    </source>
</evidence>
<evidence type="ECO:0000313" key="4">
    <source>
        <dbReference type="Proteomes" id="UP000184600"/>
    </source>
</evidence>
<organism evidence="3 4">
    <name type="scientific">Vibrio quintilis</name>
    <dbReference type="NCBI Taxonomy" id="1117707"/>
    <lineage>
        <taxon>Bacteria</taxon>
        <taxon>Pseudomonadati</taxon>
        <taxon>Pseudomonadota</taxon>
        <taxon>Gammaproteobacteria</taxon>
        <taxon>Vibrionales</taxon>
        <taxon>Vibrionaceae</taxon>
        <taxon>Vibrio</taxon>
    </lineage>
</organism>
<dbReference type="OrthoDB" id="9775594at2"/>
<gene>
    <name evidence="3" type="primary">btuF_1</name>
    <name evidence="3" type="ORF">VQ7734_00687</name>
</gene>
<protein>
    <submittedName>
        <fullName evidence="3">Vitamin B12-binding protein</fullName>
    </submittedName>
</protein>
<proteinExistence type="predicted"/>
<dbReference type="RefSeq" id="WP_073579867.1">
    <property type="nucleotide sequence ID" value="NZ_AP024897.1"/>
</dbReference>
<evidence type="ECO:0000259" key="2">
    <source>
        <dbReference type="PROSITE" id="PS50983"/>
    </source>
</evidence>
<dbReference type="AlphaFoldDB" id="A0A1M7YQT4"/>
<dbReference type="SUPFAM" id="SSF53807">
    <property type="entry name" value="Helical backbone' metal receptor"/>
    <property type="match status" value="1"/>
</dbReference>
<dbReference type="Pfam" id="PF01497">
    <property type="entry name" value="Peripla_BP_2"/>
    <property type="match status" value="1"/>
</dbReference>
<dbReference type="InterPro" id="IPR050902">
    <property type="entry name" value="ABC_Transporter_SBP"/>
</dbReference>
<evidence type="ECO:0000313" key="3">
    <source>
        <dbReference type="EMBL" id="SHO54968.1"/>
    </source>
</evidence>
<dbReference type="InterPro" id="IPR002491">
    <property type="entry name" value="ABC_transptr_periplasmic_BD"/>
</dbReference>
<dbReference type="EMBL" id="FRFG01000009">
    <property type="protein sequence ID" value="SHO54968.1"/>
    <property type="molecule type" value="Genomic_DNA"/>
</dbReference>
<reference evidence="4" key="1">
    <citation type="submission" date="2016-12" db="EMBL/GenBank/DDBJ databases">
        <authorList>
            <person name="Rodrigo-Torres L."/>
            <person name="Arahal R.D."/>
            <person name="Lucena T."/>
        </authorList>
    </citation>
    <scope>NUCLEOTIDE SEQUENCE [LARGE SCALE GENOMIC DNA]</scope>
</reference>
<dbReference type="PROSITE" id="PS50983">
    <property type="entry name" value="FE_B12_PBP"/>
    <property type="match status" value="1"/>
</dbReference>
<sequence>MKIKQLLMTVLMSAIPFVTQAKVTTIEDIAGRKVAVDVPAKRVVLGFYAEDYMAIGGEKAFEHVVGISRDTWKVWRPASWKLYTAHNPALANIPDVGEVEAQTFSIEKVLSLRPDVLLLADWQYKGLGTDVQRIEDAGVPVVVVDYNAQTLQKHLDSTAIIGKITGQQKRAEKIAGEYSQAIHLIRQRLAEKHLSKPKAYVEFGNKGPKEYSFTYGKNMWGAMLTMAGGDNIAAPYVEWWGPMNPEQVLASAPEVIVIAGTESGKAGGAMLMGQGIDRQTAVNRLKGFIKRPGWSALPAVKQKRVYGIYQGASRSILDASMTQYLAKALYPAVFSDLDPEQAYFNFYRQYLPVVPEGTFAVRMTE</sequence>
<feature type="domain" description="Fe/B12 periplasmic-binding" evidence="2">
    <location>
        <begin position="41"/>
        <end position="337"/>
    </location>
</feature>
<dbReference type="PANTHER" id="PTHR30535">
    <property type="entry name" value="VITAMIN B12-BINDING PROTEIN"/>
    <property type="match status" value="1"/>
</dbReference>